<organism evidence="1">
    <name type="scientific">viral metagenome</name>
    <dbReference type="NCBI Taxonomy" id="1070528"/>
    <lineage>
        <taxon>unclassified sequences</taxon>
        <taxon>metagenomes</taxon>
        <taxon>organismal metagenomes</taxon>
    </lineage>
</organism>
<accession>A0A6C0CK70</accession>
<proteinExistence type="predicted"/>
<dbReference type="AlphaFoldDB" id="A0A6C0CK70"/>
<dbReference type="EMBL" id="MN739436">
    <property type="protein sequence ID" value="QHT04693.1"/>
    <property type="molecule type" value="Genomic_DNA"/>
</dbReference>
<name>A0A6C0CK70_9ZZZZ</name>
<reference evidence="1" key="1">
    <citation type="journal article" date="2020" name="Nature">
        <title>Giant virus diversity and host interactions through global metagenomics.</title>
        <authorList>
            <person name="Schulz F."/>
            <person name="Roux S."/>
            <person name="Paez-Espino D."/>
            <person name="Jungbluth S."/>
            <person name="Walsh D.A."/>
            <person name="Denef V.J."/>
            <person name="McMahon K.D."/>
            <person name="Konstantinidis K.T."/>
            <person name="Eloe-Fadrosh E.A."/>
            <person name="Kyrpides N.C."/>
            <person name="Woyke T."/>
        </authorList>
    </citation>
    <scope>NUCLEOTIDE SEQUENCE</scope>
    <source>
        <strain evidence="1">GVMAG-M-3300021343-4</strain>
    </source>
</reference>
<protein>
    <submittedName>
        <fullName evidence="1">Uncharacterized protein</fullName>
    </submittedName>
</protein>
<evidence type="ECO:0000313" key="1">
    <source>
        <dbReference type="EMBL" id="QHT04693.1"/>
    </source>
</evidence>
<sequence length="62" mass="7356">MKYKYTYMKSKITKKDIVNSLRDTVTDAHVKEPRGSIYITLHKLFETLKESRNKAKNSYTKN</sequence>